<keyword evidence="2" id="KW-0819">tRNA processing</keyword>
<feature type="compositionally biased region" description="Basic and acidic residues" evidence="3">
    <location>
        <begin position="433"/>
        <end position="444"/>
    </location>
</feature>
<dbReference type="Pfam" id="PF12928">
    <property type="entry name" value="tRNA_int_end_N2"/>
    <property type="match status" value="1"/>
</dbReference>
<comment type="caution">
    <text evidence="5">The sequence shown here is derived from an EMBL/GenBank/DDBJ whole genome shotgun (WGS) entry which is preliminary data.</text>
</comment>
<evidence type="ECO:0000259" key="4">
    <source>
        <dbReference type="Pfam" id="PF12928"/>
    </source>
</evidence>
<gene>
    <name evidence="5" type="ORF">T310_1892</name>
</gene>
<reference evidence="5 6" key="1">
    <citation type="submission" date="2015-04" db="EMBL/GenBank/DDBJ databases">
        <authorList>
            <person name="Heijne W.H."/>
            <person name="Fedorova N.D."/>
            <person name="Nierman W.C."/>
            <person name="Vollebregt A.W."/>
            <person name="Zhao Z."/>
            <person name="Wu L."/>
            <person name="Kumar M."/>
            <person name="Stam H."/>
            <person name="van den Berg M.A."/>
            <person name="Pel H.J."/>
        </authorList>
    </citation>
    <scope>NUCLEOTIDE SEQUENCE [LARGE SCALE GENOMIC DNA]</scope>
    <source>
        <strain evidence="5 6">CBS 393.64</strain>
    </source>
</reference>
<feature type="region of interest" description="Disordered" evidence="3">
    <location>
        <begin position="423"/>
        <end position="455"/>
    </location>
</feature>
<evidence type="ECO:0000313" key="5">
    <source>
        <dbReference type="EMBL" id="KKA24080.1"/>
    </source>
</evidence>
<dbReference type="STRING" id="1408163.A0A0F4Z132"/>
<dbReference type="GO" id="GO:0000379">
    <property type="term" value="P:tRNA-type intron splice site recognition and cleavage"/>
    <property type="evidence" value="ECO:0007669"/>
    <property type="project" value="TreeGrafter"/>
</dbReference>
<evidence type="ECO:0000256" key="3">
    <source>
        <dbReference type="SAM" id="MobiDB-lite"/>
    </source>
</evidence>
<dbReference type="EMBL" id="LASV01000075">
    <property type="protein sequence ID" value="KKA24080.1"/>
    <property type="molecule type" value="Genomic_DNA"/>
</dbReference>
<evidence type="ECO:0000313" key="6">
    <source>
        <dbReference type="Proteomes" id="UP000053958"/>
    </source>
</evidence>
<evidence type="ECO:0000256" key="1">
    <source>
        <dbReference type="ARBA" id="ARBA00005736"/>
    </source>
</evidence>
<dbReference type="InterPro" id="IPR024337">
    <property type="entry name" value="tRNA_splic_suSen54"/>
</dbReference>
<sequence>MADVDEDAIHLPASHDSAGQIEHDLSDETQDFRFLNNLALVTDINQATLPRRGEKDFEPNPTLLQSDALASSRQAMHNALSFPRLHHPKNRVIGVYAPDGPAPPRAVLKKAATTEGRAEDTSALKSDQTKVSMKASATGMGVPADACVYVPNPKGQYFRTMGQADRWNRVWLLPEEALYLLERGSLDIRWPSSMVGSGGDQDDENDNESSVPMSLQAAYTCFIGRGGLTLERFTVYSLLRRLGYTVIRAPSWDETKDVHEGAFGTTQDNRGPGIIGFLGRLFRSIWNFNAAGRTAFGPLVGLGIHRSYIDIYRRLSLIPSEDPSTPEPPARRTDPPFRIAFHVYKPATPFRKSAPPTPDFRIAVVNTWTQTTLPTLSQLRALLESTPLDPPVGEKMERQLYMRLRHGYRSVILGVVDQGVGPKVPRKVASQAKEVEKEEAEKGEQPSQLALSSIA</sequence>
<comment type="similarity">
    <text evidence="1">Belongs to the SEN54 family.</text>
</comment>
<dbReference type="InterPro" id="IPR024336">
    <property type="entry name" value="tRNA_splic_suSen54_N"/>
</dbReference>
<protein>
    <recommendedName>
        <fullName evidence="4">tRNA-splicing endonuclease subunit Sen54 N-terminal domain-containing protein</fullName>
    </recommendedName>
</protein>
<evidence type="ECO:0000256" key="2">
    <source>
        <dbReference type="ARBA" id="ARBA00022694"/>
    </source>
</evidence>
<dbReference type="RefSeq" id="XP_013330692.1">
    <property type="nucleotide sequence ID" value="XM_013475238.1"/>
</dbReference>
<feature type="domain" description="tRNA-splicing endonuclease subunit Sen54 N-terminal" evidence="4">
    <location>
        <begin position="77"/>
        <end position="190"/>
    </location>
</feature>
<accession>A0A0F4Z132</accession>
<organism evidence="5 6">
    <name type="scientific">Rasamsonia emersonii (strain ATCC 16479 / CBS 393.64 / IMI 116815)</name>
    <dbReference type="NCBI Taxonomy" id="1408163"/>
    <lineage>
        <taxon>Eukaryota</taxon>
        <taxon>Fungi</taxon>
        <taxon>Dikarya</taxon>
        <taxon>Ascomycota</taxon>
        <taxon>Pezizomycotina</taxon>
        <taxon>Eurotiomycetes</taxon>
        <taxon>Eurotiomycetidae</taxon>
        <taxon>Eurotiales</taxon>
        <taxon>Trichocomaceae</taxon>
        <taxon>Rasamsonia</taxon>
    </lineage>
</organism>
<dbReference type="GeneID" id="25314243"/>
<feature type="compositionally biased region" description="Polar residues" evidence="3">
    <location>
        <begin position="446"/>
        <end position="455"/>
    </location>
</feature>
<dbReference type="Proteomes" id="UP000053958">
    <property type="component" value="Unassembled WGS sequence"/>
</dbReference>
<dbReference type="AlphaFoldDB" id="A0A0F4Z132"/>
<dbReference type="PANTHER" id="PTHR21027">
    <property type="entry name" value="TRNA-SPLICING ENDONUCLEASE SUBUNIT SEN54"/>
    <property type="match status" value="1"/>
</dbReference>
<proteinExistence type="inferred from homology"/>
<name>A0A0F4Z132_RASE3</name>
<keyword evidence="6" id="KW-1185">Reference proteome</keyword>
<feature type="region of interest" description="Disordered" evidence="3">
    <location>
        <begin position="1"/>
        <end position="20"/>
    </location>
</feature>
<dbReference type="OrthoDB" id="408683at2759"/>
<dbReference type="PANTHER" id="PTHR21027:SF1">
    <property type="entry name" value="TRNA-SPLICING ENDONUCLEASE SUBUNIT SEN54"/>
    <property type="match status" value="1"/>
</dbReference>
<dbReference type="GO" id="GO:0000214">
    <property type="term" value="C:tRNA-intron endonuclease complex"/>
    <property type="evidence" value="ECO:0007669"/>
    <property type="project" value="TreeGrafter"/>
</dbReference>